<gene>
    <name evidence="10" type="ORF">DMO24_15665</name>
    <name evidence="9" type="ORF">FHX36_001187</name>
</gene>
<sequence>MAFGWKLYGDGKTPPLGEAVAPDERLSWPLTVGIGAQHVVAMFGATFVFPLIMGLDANLAIMMSGIATIIFLLIVQGKVPSYLGTSASFVGGVAAVRAQGGDSGDVVGAILVSGIVLALVGLLIQRAGTVVVNKVLPPAVTGAVVLLIGFNLAPVAAATYWPQDQWAALATMTFVIVVSLALRGFWARISILLGLVFGYLLSLLLDATAGQITSPDGTGAVVTRDRVNLDAVGQADWFGLPDLTAPSFSVNFSLLVLPAVIALVAENAGHVKAVGEMTKRNLDPVLGRAVFADGVGTVVASSVGGSPTTTYAENIGVMAATRVYSTAAYYVAALVAILLGLVPKFGAIVNATPGGVLGGITVVLYGMIGLLGAKIWKENRVDFANPINLVPLAAGIIIGIGNVNLTFTDNFSLGGIALGTIVAVAGWHLARALAPAEMKAALYDEGGFAGGTGPALGATGGHRAGAGGADPSDVDRANPPR</sequence>
<evidence type="ECO:0000313" key="12">
    <source>
        <dbReference type="Proteomes" id="UP000580718"/>
    </source>
</evidence>
<keyword evidence="3" id="KW-0813">Transport</keyword>
<dbReference type="Pfam" id="PF00860">
    <property type="entry name" value="Xan_ur_permease"/>
    <property type="match status" value="1"/>
</dbReference>
<reference evidence="10 11" key="1">
    <citation type="submission" date="2018-06" db="EMBL/GenBank/DDBJ databases">
        <title>Draft genome sequence of Modestobacter versicolor CP153-2.</title>
        <authorList>
            <person name="Gundlapally S.R."/>
        </authorList>
    </citation>
    <scope>NUCLEOTIDE SEQUENCE [LARGE SCALE GENOMIC DNA]</scope>
    <source>
        <strain evidence="10 11">CP153-2</strain>
    </source>
</reference>
<proteinExistence type="inferred from homology"/>
<comment type="subcellular location">
    <subcellularLocation>
        <location evidence="1">Membrane</location>
        <topology evidence="1">Multi-pass membrane protein</topology>
    </subcellularLocation>
</comment>
<organism evidence="10 11">
    <name type="scientific">Modestobacter versicolor</name>
    <dbReference type="NCBI Taxonomy" id="429133"/>
    <lineage>
        <taxon>Bacteria</taxon>
        <taxon>Bacillati</taxon>
        <taxon>Actinomycetota</taxon>
        <taxon>Actinomycetes</taxon>
        <taxon>Geodermatophilales</taxon>
        <taxon>Geodermatophilaceae</taxon>
        <taxon>Modestobacter</taxon>
    </lineage>
</organism>
<feature type="transmembrane region" description="Helical" evidence="8">
    <location>
        <begin position="106"/>
        <end position="124"/>
    </location>
</feature>
<feature type="compositionally biased region" description="Gly residues" evidence="7">
    <location>
        <begin position="459"/>
        <end position="468"/>
    </location>
</feature>
<dbReference type="InterPro" id="IPR006043">
    <property type="entry name" value="NCS2"/>
</dbReference>
<dbReference type="Proteomes" id="UP000247602">
    <property type="component" value="Unassembled WGS sequence"/>
</dbReference>
<keyword evidence="6 8" id="KW-0472">Membrane</keyword>
<evidence type="ECO:0000256" key="7">
    <source>
        <dbReference type="SAM" id="MobiDB-lite"/>
    </source>
</evidence>
<dbReference type="OrthoDB" id="9779092at2"/>
<evidence type="ECO:0000256" key="3">
    <source>
        <dbReference type="ARBA" id="ARBA00022448"/>
    </source>
</evidence>
<evidence type="ECO:0000256" key="6">
    <source>
        <dbReference type="ARBA" id="ARBA00023136"/>
    </source>
</evidence>
<feature type="transmembrane region" description="Helical" evidence="8">
    <location>
        <begin position="411"/>
        <end position="430"/>
    </location>
</feature>
<evidence type="ECO:0000313" key="9">
    <source>
        <dbReference type="EMBL" id="MBB3675452.1"/>
    </source>
</evidence>
<name>A0A323VKF8_9ACTN</name>
<reference evidence="9 12" key="2">
    <citation type="submission" date="2020-08" db="EMBL/GenBank/DDBJ databases">
        <title>Sequencing the genomes of 1000 actinobacteria strains.</title>
        <authorList>
            <person name="Klenk H.-P."/>
        </authorList>
    </citation>
    <scope>NUCLEOTIDE SEQUENCE [LARGE SCALE GENOMIC DNA]</scope>
    <source>
        <strain evidence="9 12">DSM 16678</strain>
    </source>
</reference>
<feature type="transmembrane region" description="Helical" evidence="8">
    <location>
        <begin position="248"/>
        <end position="265"/>
    </location>
</feature>
<feature type="region of interest" description="Disordered" evidence="7">
    <location>
        <begin position="459"/>
        <end position="481"/>
    </location>
</feature>
<evidence type="ECO:0000256" key="8">
    <source>
        <dbReference type="SAM" id="Phobius"/>
    </source>
</evidence>
<evidence type="ECO:0000256" key="2">
    <source>
        <dbReference type="ARBA" id="ARBA00008821"/>
    </source>
</evidence>
<accession>A0A323VKF8</accession>
<evidence type="ECO:0000313" key="11">
    <source>
        <dbReference type="Proteomes" id="UP000247602"/>
    </source>
</evidence>
<evidence type="ECO:0000313" key="10">
    <source>
        <dbReference type="EMBL" id="PZA20398.1"/>
    </source>
</evidence>
<keyword evidence="11" id="KW-1185">Reference proteome</keyword>
<feature type="transmembrane region" description="Helical" evidence="8">
    <location>
        <begin position="166"/>
        <end position="182"/>
    </location>
</feature>
<feature type="transmembrane region" description="Helical" evidence="8">
    <location>
        <begin position="30"/>
        <end position="53"/>
    </location>
</feature>
<dbReference type="RefSeq" id="WP_110553140.1">
    <property type="nucleotide sequence ID" value="NZ_JACIBU010000001.1"/>
</dbReference>
<comment type="similarity">
    <text evidence="2">Belongs to the nucleobase:cation symporter-2 (NCS2) (TC 2.A.40) family.</text>
</comment>
<feature type="transmembrane region" description="Helical" evidence="8">
    <location>
        <begin position="189"/>
        <end position="205"/>
    </location>
</feature>
<evidence type="ECO:0000256" key="4">
    <source>
        <dbReference type="ARBA" id="ARBA00022692"/>
    </source>
</evidence>
<feature type="transmembrane region" description="Helical" evidence="8">
    <location>
        <begin position="59"/>
        <end position="75"/>
    </location>
</feature>
<comment type="caution">
    <text evidence="10">The sequence shown here is derived from an EMBL/GenBank/DDBJ whole genome shotgun (WGS) entry which is preliminary data.</text>
</comment>
<dbReference type="Proteomes" id="UP000580718">
    <property type="component" value="Unassembled WGS sequence"/>
</dbReference>
<dbReference type="PANTHER" id="PTHR42810">
    <property type="entry name" value="PURINE PERMEASE C1399.01C-RELATED"/>
    <property type="match status" value="1"/>
</dbReference>
<keyword evidence="4 8" id="KW-0812">Transmembrane</keyword>
<evidence type="ECO:0000256" key="1">
    <source>
        <dbReference type="ARBA" id="ARBA00004141"/>
    </source>
</evidence>
<dbReference type="AlphaFoldDB" id="A0A323VKF8"/>
<dbReference type="GO" id="GO:0042907">
    <property type="term" value="F:xanthine transmembrane transporter activity"/>
    <property type="evidence" value="ECO:0007669"/>
    <property type="project" value="TreeGrafter"/>
</dbReference>
<evidence type="ECO:0000256" key="5">
    <source>
        <dbReference type="ARBA" id="ARBA00022989"/>
    </source>
</evidence>
<dbReference type="EMBL" id="JACIBU010000001">
    <property type="protein sequence ID" value="MBB3675452.1"/>
    <property type="molecule type" value="Genomic_DNA"/>
</dbReference>
<feature type="transmembrane region" description="Helical" evidence="8">
    <location>
        <begin position="355"/>
        <end position="375"/>
    </location>
</feature>
<protein>
    <submittedName>
        <fullName evidence="10">Nitrate reductase</fullName>
    </submittedName>
    <submittedName>
        <fullName evidence="9">Uracil-xanthine permease</fullName>
    </submittedName>
</protein>
<feature type="transmembrane region" description="Helical" evidence="8">
    <location>
        <begin position="387"/>
        <end position="405"/>
    </location>
</feature>
<feature type="transmembrane region" description="Helical" evidence="8">
    <location>
        <begin position="327"/>
        <end position="349"/>
    </location>
</feature>
<dbReference type="PANTHER" id="PTHR42810:SF2">
    <property type="entry name" value="PURINE PERMEASE C1399.01C-RELATED"/>
    <property type="match status" value="1"/>
</dbReference>
<keyword evidence="5 8" id="KW-1133">Transmembrane helix</keyword>
<dbReference type="GO" id="GO:0005886">
    <property type="term" value="C:plasma membrane"/>
    <property type="evidence" value="ECO:0007669"/>
    <property type="project" value="TreeGrafter"/>
</dbReference>
<dbReference type="EMBL" id="QKNV01000186">
    <property type="protein sequence ID" value="PZA20398.1"/>
    <property type="molecule type" value="Genomic_DNA"/>
</dbReference>
<feature type="transmembrane region" description="Helical" evidence="8">
    <location>
        <begin position="136"/>
        <end position="160"/>
    </location>
</feature>